<dbReference type="InterPro" id="IPR014719">
    <property type="entry name" value="Ribosomal_bL12_C/ClpS-like"/>
</dbReference>
<keyword evidence="6" id="KW-1185">Reference proteome</keyword>
<dbReference type="OrthoDB" id="250175at2759"/>
<dbReference type="GO" id="GO:1990904">
    <property type="term" value="C:ribonucleoprotein complex"/>
    <property type="evidence" value="ECO:0007669"/>
    <property type="project" value="UniProtKB-KW"/>
</dbReference>
<dbReference type="Proteomes" id="UP000232323">
    <property type="component" value="Unassembled WGS sequence"/>
</dbReference>
<dbReference type="AlphaFoldDB" id="A0A250XRG3"/>
<name>A0A250XRG3_9CHLO</name>
<evidence type="ECO:0000256" key="1">
    <source>
        <dbReference type="ARBA" id="ARBA00007197"/>
    </source>
</evidence>
<dbReference type="NCBIfam" id="TIGR00855">
    <property type="entry name" value="L12"/>
    <property type="match status" value="1"/>
</dbReference>
<dbReference type="Pfam" id="PF00542">
    <property type="entry name" value="Ribosomal_L12"/>
    <property type="match status" value="1"/>
</dbReference>
<comment type="caution">
    <text evidence="5">The sequence shown here is derived from an EMBL/GenBank/DDBJ whole genome shotgun (WGS) entry which is preliminary data.</text>
</comment>
<evidence type="ECO:0000256" key="3">
    <source>
        <dbReference type="ARBA" id="ARBA00023274"/>
    </source>
</evidence>
<dbReference type="GO" id="GO:0003735">
    <property type="term" value="F:structural constituent of ribosome"/>
    <property type="evidence" value="ECO:0007669"/>
    <property type="project" value="InterPro"/>
</dbReference>
<evidence type="ECO:0000256" key="2">
    <source>
        <dbReference type="ARBA" id="ARBA00022980"/>
    </source>
</evidence>
<dbReference type="STRING" id="1157962.A0A250XRG3"/>
<proteinExistence type="inferred from homology"/>
<keyword evidence="3" id="KW-0687">Ribonucleoprotein</keyword>
<evidence type="ECO:0000259" key="4">
    <source>
        <dbReference type="Pfam" id="PF00542"/>
    </source>
</evidence>
<accession>A0A250XRG3</accession>
<gene>
    <name evidence="5" type="ORF">CEUSTIGMA_g13073.t1</name>
</gene>
<feature type="domain" description="Large ribosomal subunit protein bL12 C-terminal" evidence="4">
    <location>
        <begin position="65"/>
        <end position="131"/>
    </location>
</feature>
<dbReference type="Gene3D" id="3.30.1390.10">
    <property type="match status" value="1"/>
</dbReference>
<dbReference type="GO" id="GO:0006412">
    <property type="term" value="P:translation"/>
    <property type="evidence" value="ECO:0007669"/>
    <property type="project" value="InterPro"/>
</dbReference>
<dbReference type="GO" id="GO:0003729">
    <property type="term" value="F:mRNA binding"/>
    <property type="evidence" value="ECO:0007669"/>
    <property type="project" value="TreeGrafter"/>
</dbReference>
<dbReference type="FunFam" id="3.30.1390.10:FF:000001">
    <property type="entry name" value="50S ribosomal protein L7/L12"/>
    <property type="match status" value="1"/>
</dbReference>
<keyword evidence="2" id="KW-0689">Ribosomal protein</keyword>
<dbReference type="InterPro" id="IPR013823">
    <property type="entry name" value="Ribosomal_bL12_C"/>
</dbReference>
<dbReference type="InterPro" id="IPR000206">
    <property type="entry name" value="Ribosomal_bL12"/>
</dbReference>
<dbReference type="SUPFAM" id="SSF54736">
    <property type="entry name" value="ClpS-like"/>
    <property type="match status" value="1"/>
</dbReference>
<evidence type="ECO:0000313" key="5">
    <source>
        <dbReference type="EMBL" id="GAX85658.1"/>
    </source>
</evidence>
<evidence type="ECO:0000313" key="6">
    <source>
        <dbReference type="Proteomes" id="UP000232323"/>
    </source>
</evidence>
<comment type="similarity">
    <text evidence="1">Belongs to the bacterial ribosomal protein bL12 family.</text>
</comment>
<sequence length="132" mass="14166">MDLTVLESSWLSEILRKKLNIIKPAYGAMAMAMPAMGIAAATTSASSAPPAEAVAPEEKKEKTEFEVKLESFTPEGKIKVIKEIRSITNLGLKEAKELVEKAPVIVKSNVPKADAETMKKQIEAAGAKVALE</sequence>
<dbReference type="PANTHER" id="PTHR45987:SF4">
    <property type="entry name" value="LARGE RIBOSOMAL SUBUNIT PROTEIN BL12M"/>
    <property type="match status" value="1"/>
</dbReference>
<reference evidence="5 6" key="1">
    <citation type="submission" date="2017-08" db="EMBL/GenBank/DDBJ databases">
        <title>Acidophilic green algal genome provides insights into adaptation to an acidic environment.</title>
        <authorList>
            <person name="Hirooka S."/>
            <person name="Hirose Y."/>
            <person name="Kanesaki Y."/>
            <person name="Higuchi S."/>
            <person name="Fujiwara T."/>
            <person name="Onuma R."/>
            <person name="Era A."/>
            <person name="Ohbayashi R."/>
            <person name="Uzuka A."/>
            <person name="Nozaki H."/>
            <person name="Yoshikawa H."/>
            <person name="Miyagishima S.Y."/>
        </authorList>
    </citation>
    <scope>NUCLEOTIDE SEQUENCE [LARGE SCALE GENOMIC DNA]</scope>
    <source>
        <strain evidence="5 6">NIES-2499</strain>
    </source>
</reference>
<dbReference type="GO" id="GO:0005840">
    <property type="term" value="C:ribosome"/>
    <property type="evidence" value="ECO:0007669"/>
    <property type="project" value="UniProtKB-KW"/>
</dbReference>
<dbReference type="PANTHER" id="PTHR45987">
    <property type="entry name" value="39S RIBOSOMAL PROTEIN L12"/>
    <property type="match status" value="1"/>
</dbReference>
<dbReference type="EMBL" id="BEGY01000183">
    <property type="protein sequence ID" value="GAX85658.1"/>
    <property type="molecule type" value="Genomic_DNA"/>
</dbReference>
<organism evidence="5 6">
    <name type="scientific">Chlamydomonas eustigma</name>
    <dbReference type="NCBI Taxonomy" id="1157962"/>
    <lineage>
        <taxon>Eukaryota</taxon>
        <taxon>Viridiplantae</taxon>
        <taxon>Chlorophyta</taxon>
        <taxon>core chlorophytes</taxon>
        <taxon>Chlorophyceae</taxon>
        <taxon>CS clade</taxon>
        <taxon>Chlamydomonadales</taxon>
        <taxon>Chlamydomonadaceae</taxon>
        <taxon>Chlamydomonas</taxon>
    </lineage>
</organism>
<protein>
    <recommendedName>
        <fullName evidence="4">Large ribosomal subunit protein bL12 C-terminal domain-containing protein</fullName>
    </recommendedName>
</protein>
<dbReference type="CDD" id="cd00387">
    <property type="entry name" value="Ribosomal_L7_L12"/>
    <property type="match status" value="1"/>
</dbReference>
<dbReference type="HAMAP" id="MF_00368">
    <property type="entry name" value="Ribosomal_bL12"/>
    <property type="match status" value="1"/>
</dbReference>